<dbReference type="InterPro" id="IPR007607">
    <property type="entry name" value="BacA/B"/>
</dbReference>
<keyword evidence="3" id="KW-1185">Reference proteome</keyword>
<proteinExistence type="inferred from homology"/>
<dbReference type="AlphaFoldDB" id="A0A9X2XVN7"/>
<reference evidence="2" key="1">
    <citation type="submission" date="2022-09" db="EMBL/GenBank/DDBJ databases">
        <authorList>
            <person name="Yuan C."/>
            <person name="Ke Z."/>
        </authorList>
    </citation>
    <scope>NUCLEOTIDE SEQUENCE</scope>
    <source>
        <strain evidence="2">LB-8</strain>
    </source>
</reference>
<protein>
    <submittedName>
        <fullName evidence="2">Polymer-forming cytoskeletal protein</fullName>
    </submittedName>
</protein>
<evidence type="ECO:0000313" key="2">
    <source>
        <dbReference type="EMBL" id="MCU7549451.1"/>
    </source>
</evidence>
<reference evidence="2" key="2">
    <citation type="submission" date="2023-04" db="EMBL/GenBank/DDBJ databases">
        <title>Paracnuella aquatica gen. nov., sp. nov., a member of the family Chitinophagaceae isolated from a hot spring.</title>
        <authorList>
            <person name="Wang C."/>
        </authorList>
    </citation>
    <scope>NUCLEOTIDE SEQUENCE</scope>
    <source>
        <strain evidence="2">LB-8</strain>
    </source>
</reference>
<sequence>MFTKEKNPSPIEKTPLGSATLISEGTTLKGDINCSNDLRIDGSVIGNVSCTAKIILGQAGYVEGNIESQQADIIGRVQGNVQVKELLQLRGQCNVLGNIVAAKLQVEPTATFNGQCQMGTVPANIVKMTEPDAAKSKAK</sequence>
<dbReference type="PANTHER" id="PTHR35024:SF4">
    <property type="entry name" value="POLYMER-FORMING CYTOSKELETAL PROTEIN"/>
    <property type="match status" value="1"/>
</dbReference>
<comment type="caution">
    <text evidence="2">The sequence shown here is derived from an EMBL/GenBank/DDBJ whole genome shotgun (WGS) entry which is preliminary data.</text>
</comment>
<accession>A0A9X2XVN7</accession>
<dbReference type="PANTHER" id="PTHR35024">
    <property type="entry name" value="HYPOTHETICAL CYTOSOLIC PROTEIN"/>
    <property type="match status" value="1"/>
</dbReference>
<dbReference type="Proteomes" id="UP001155483">
    <property type="component" value="Unassembled WGS sequence"/>
</dbReference>
<gene>
    <name evidence="2" type="ORF">OCK74_10015</name>
</gene>
<evidence type="ECO:0000313" key="3">
    <source>
        <dbReference type="Proteomes" id="UP001155483"/>
    </source>
</evidence>
<dbReference type="EMBL" id="JAOTIF010000006">
    <property type="protein sequence ID" value="MCU7549451.1"/>
    <property type="molecule type" value="Genomic_DNA"/>
</dbReference>
<dbReference type="Pfam" id="PF04519">
    <property type="entry name" value="Bactofilin"/>
    <property type="match status" value="1"/>
</dbReference>
<dbReference type="RefSeq" id="WP_279296895.1">
    <property type="nucleotide sequence ID" value="NZ_JAOTIF010000006.1"/>
</dbReference>
<name>A0A9X2XVN7_9BACT</name>
<organism evidence="2 3">
    <name type="scientific">Paraflavisolibacter caeni</name>
    <dbReference type="NCBI Taxonomy" id="2982496"/>
    <lineage>
        <taxon>Bacteria</taxon>
        <taxon>Pseudomonadati</taxon>
        <taxon>Bacteroidota</taxon>
        <taxon>Chitinophagia</taxon>
        <taxon>Chitinophagales</taxon>
        <taxon>Chitinophagaceae</taxon>
        <taxon>Paraflavisolibacter</taxon>
    </lineage>
</organism>
<evidence type="ECO:0000256" key="1">
    <source>
        <dbReference type="ARBA" id="ARBA00044755"/>
    </source>
</evidence>
<comment type="similarity">
    <text evidence="1">Belongs to the bactofilin family.</text>
</comment>